<dbReference type="Proteomes" id="UP000076587">
    <property type="component" value="Unassembled WGS sequence"/>
</dbReference>
<comment type="caution">
    <text evidence="1">The sequence shown here is derived from an EMBL/GenBank/DDBJ whole genome shotgun (WGS) entry which is preliminary data.</text>
</comment>
<gene>
    <name evidence="1" type="ORF">N482_05900</name>
</gene>
<evidence type="ECO:0000313" key="1">
    <source>
        <dbReference type="EMBL" id="KZN52386.1"/>
    </source>
</evidence>
<sequence>MKPTKKTRKVYSAEFKEEALKLAAKVGVA</sequence>
<reference evidence="1 2" key="1">
    <citation type="submission" date="2013-07" db="EMBL/GenBank/DDBJ databases">
        <title>Comparative Genomic and Metabolomic Analysis of Twelve Strains of Pseudoalteromonas luteoviolacea.</title>
        <authorList>
            <person name="Vynne N.G."/>
            <person name="Mansson M."/>
            <person name="Gram L."/>
        </authorList>
    </citation>
    <scope>NUCLEOTIDE SEQUENCE [LARGE SCALE GENOMIC DNA]</scope>
    <source>
        <strain evidence="1 2">NCIMB 1942</strain>
    </source>
</reference>
<name>A0A167FIW2_9GAMM</name>
<dbReference type="AlphaFoldDB" id="A0A167FIW2"/>
<organism evidence="1 2">
    <name type="scientific">Pseudoalteromonas luteoviolacea NCIMB 1942</name>
    <dbReference type="NCBI Taxonomy" id="1365253"/>
    <lineage>
        <taxon>Bacteria</taxon>
        <taxon>Pseudomonadati</taxon>
        <taxon>Pseudomonadota</taxon>
        <taxon>Gammaproteobacteria</taxon>
        <taxon>Alteromonadales</taxon>
        <taxon>Pseudoalteromonadaceae</taxon>
        <taxon>Pseudoalteromonas</taxon>
    </lineage>
</organism>
<evidence type="ECO:0008006" key="3">
    <source>
        <dbReference type="Google" id="ProtNLM"/>
    </source>
</evidence>
<proteinExistence type="predicted"/>
<accession>A0A167FIW2</accession>
<dbReference type="EMBL" id="AUXT01000101">
    <property type="protein sequence ID" value="KZN52386.1"/>
    <property type="molecule type" value="Genomic_DNA"/>
</dbReference>
<evidence type="ECO:0000313" key="2">
    <source>
        <dbReference type="Proteomes" id="UP000076587"/>
    </source>
</evidence>
<protein>
    <recommendedName>
        <fullName evidence="3">Transposase</fullName>
    </recommendedName>
</protein>
<dbReference type="PATRIC" id="fig|1365253.3.peg.1247"/>